<dbReference type="EMBL" id="KZ613504">
    <property type="protein sequence ID" value="PMD16726.1"/>
    <property type="molecule type" value="Genomic_DNA"/>
</dbReference>
<feature type="non-terminal residue" evidence="1">
    <location>
        <position position="295"/>
    </location>
</feature>
<evidence type="ECO:0000313" key="2">
    <source>
        <dbReference type="Proteomes" id="UP000235672"/>
    </source>
</evidence>
<reference evidence="1 2" key="1">
    <citation type="submission" date="2016-05" db="EMBL/GenBank/DDBJ databases">
        <title>A degradative enzymes factory behind the ericoid mycorrhizal symbiosis.</title>
        <authorList>
            <consortium name="DOE Joint Genome Institute"/>
            <person name="Martino E."/>
            <person name="Morin E."/>
            <person name="Grelet G."/>
            <person name="Kuo A."/>
            <person name="Kohler A."/>
            <person name="Daghino S."/>
            <person name="Barry K."/>
            <person name="Choi C."/>
            <person name="Cichocki N."/>
            <person name="Clum A."/>
            <person name="Copeland A."/>
            <person name="Hainaut M."/>
            <person name="Haridas S."/>
            <person name="Labutti K."/>
            <person name="Lindquist E."/>
            <person name="Lipzen A."/>
            <person name="Khouja H.-R."/>
            <person name="Murat C."/>
            <person name="Ohm R."/>
            <person name="Olson A."/>
            <person name="Spatafora J."/>
            <person name="Veneault-Fourrey C."/>
            <person name="Henrissat B."/>
            <person name="Grigoriev I."/>
            <person name="Martin F."/>
            <person name="Perotto S."/>
        </authorList>
    </citation>
    <scope>NUCLEOTIDE SEQUENCE [LARGE SCALE GENOMIC DNA]</scope>
    <source>
        <strain evidence="1 2">UAMH 7357</strain>
    </source>
</reference>
<dbReference type="STRING" id="1745343.A0A2J6PS10"/>
<accession>A0A2J6PS10</accession>
<dbReference type="OrthoDB" id="3533623at2759"/>
<proteinExistence type="predicted"/>
<gene>
    <name evidence="1" type="ORF">NA56DRAFT_545259</name>
</gene>
<organism evidence="1 2">
    <name type="scientific">Hyaloscypha hepaticicola</name>
    <dbReference type="NCBI Taxonomy" id="2082293"/>
    <lineage>
        <taxon>Eukaryota</taxon>
        <taxon>Fungi</taxon>
        <taxon>Dikarya</taxon>
        <taxon>Ascomycota</taxon>
        <taxon>Pezizomycotina</taxon>
        <taxon>Leotiomycetes</taxon>
        <taxon>Helotiales</taxon>
        <taxon>Hyaloscyphaceae</taxon>
        <taxon>Hyaloscypha</taxon>
    </lineage>
</organism>
<dbReference type="Proteomes" id="UP000235672">
    <property type="component" value="Unassembled WGS sequence"/>
</dbReference>
<protein>
    <submittedName>
        <fullName evidence="1">Uncharacterized protein</fullName>
    </submittedName>
</protein>
<name>A0A2J6PS10_9HELO</name>
<dbReference type="AlphaFoldDB" id="A0A2J6PS10"/>
<keyword evidence="2" id="KW-1185">Reference proteome</keyword>
<sequence>AGQRIPVLRDLDKYWNYDPKGKLINEFFSSLDPITPATDDVAIEKLRIPTEGPPEPNVNPYNAPGDRFMDPGNDALLAEEYAKYAGSDQNRNGLPVVVILNTVERILQKDYNKVDFSNALTALDYLRDLELTRRAKLRTAAERLGITLETWRAVLTDNPDALKWIELIQKYELIIEEGYANIFIDLRIWTMISELKSDHFHKPSVLALLNTLFPPTATVLPNNRIPPKVLNQYRSSLYRYITAVEANGPSVMKAFEAKLQAESNRHSWKSTWENLQLYMWLAELMIKQAEVAIDL</sequence>
<feature type="non-terminal residue" evidence="1">
    <location>
        <position position="1"/>
    </location>
</feature>
<evidence type="ECO:0000313" key="1">
    <source>
        <dbReference type="EMBL" id="PMD16726.1"/>
    </source>
</evidence>